<sequence>MQNLVCPISDQRVNEQITRLNAMLVIGIIVLAFVLNSLSLFVFLMADFFIRAFTNLKFSPISFASHSLSNALNLPIRMIDKAPKIFAARLGFLMTLAMFLLFIFSFKITAIAVAAILIFFASLEFFLAICAGCLIYTYLILPFYKK</sequence>
<feature type="transmembrane region" description="Helical" evidence="1">
    <location>
        <begin position="20"/>
        <end position="50"/>
    </location>
</feature>
<dbReference type="RefSeq" id="WP_318350551.1">
    <property type="nucleotide sequence ID" value="NZ_AP018694.1"/>
</dbReference>
<reference evidence="3" key="1">
    <citation type="journal article" date="2020" name="Int. J. Syst. Evol. Microbiol.">
        <title>Aquipluma nitroreducens gen. nov. sp. nov., a novel facultatively anaerobic bacterium isolated from a freshwater lake.</title>
        <authorList>
            <person name="Watanabe M."/>
            <person name="Kojima H."/>
            <person name="Fukui M."/>
        </authorList>
    </citation>
    <scope>NUCLEOTIDE SEQUENCE</scope>
    <source>
        <strain evidence="3">MeG22</strain>
    </source>
</reference>
<dbReference type="Proteomes" id="UP001193389">
    <property type="component" value="Chromosome"/>
</dbReference>
<evidence type="ECO:0000259" key="2">
    <source>
        <dbReference type="Pfam" id="PF14340"/>
    </source>
</evidence>
<accession>A0A5K7S7U6</accession>
<name>A0A5K7S7U6_9BACT</name>
<dbReference type="EMBL" id="AP018694">
    <property type="protein sequence ID" value="BBE17567.1"/>
    <property type="molecule type" value="Genomic_DNA"/>
</dbReference>
<keyword evidence="1" id="KW-1133">Transmembrane helix</keyword>
<feature type="transmembrane region" description="Helical" evidence="1">
    <location>
        <begin position="110"/>
        <end position="141"/>
    </location>
</feature>
<keyword evidence="1" id="KW-0472">Membrane</keyword>
<feature type="transmembrane region" description="Helical" evidence="1">
    <location>
        <begin position="86"/>
        <end position="104"/>
    </location>
</feature>
<dbReference type="AlphaFoldDB" id="A0A5K7S7U6"/>
<feature type="domain" description="DUF4395" evidence="2">
    <location>
        <begin position="13"/>
        <end position="139"/>
    </location>
</feature>
<dbReference type="KEGG" id="anf:AQPE_1723"/>
<evidence type="ECO:0000313" key="3">
    <source>
        <dbReference type="EMBL" id="BBE17567.1"/>
    </source>
</evidence>
<evidence type="ECO:0000256" key="1">
    <source>
        <dbReference type="SAM" id="Phobius"/>
    </source>
</evidence>
<dbReference type="InterPro" id="IPR025508">
    <property type="entry name" value="DUF4395"/>
</dbReference>
<proteinExistence type="predicted"/>
<keyword evidence="4" id="KW-1185">Reference proteome</keyword>
<dbReference type="Pfam" id="PF14340">
    <property type="entry name" value="DUF4395"/>
    <property type="match status" value="1"/>
</dbReference>
<organism evidence="3 4">
    <name type="scientific">Aquipluma nitroreducens</name>
    <dbReference type="NCBI Taxonomy" id="2010828"/>
    <lineage>
        <taxon>Bacteria</taxon>
        <taxon>Pseudomonadati</taxon>
        <taxon>Bacteroidota</taxon>
        <taxon>Bacteroidia</taxon>
        <taxon>Marinilabiliales</taxon>
        <taxon>Prolixibacteraceae</taxon>
        <taxon>Aquipluma</taxon>
    </lineage>
</organism>
<protein>
    <recommendedName>
        <fullName evidence="2">DUF4395 domain-containing protein</fullName>
    </recommendedName>
</protein>
<keyword evidence="1" id="KW-0812">Transmembrane</keyword>
<evidence type="ECO:0000313" key="4">
    <source>
        <dbReference type="Proteomes" id="UP001193389"/>
    </source>
</evidence>
<gene>
    <name evidence="3" type="ORF">AQPE_1723</name>
</gene>